<keyword evidence="1" id="KW-0812">Transmembrane</keyword>
<evidence type="ECO:0000313" key="2">
    <source>
        <dbReference type="EMBL" id="KAE8766071.1"/>
    </source>
</evidence>
<feature type="transmembrane region" description="Helical" evidence="1">
    <location>
        <begin position="65"/>
        <end position="90"/>
    </location>
</feature>
<gene>
    <name evidence="2" type="ORF">GB883_00050</name>
</gene>
<feature type="transmembrane region" description="Helical" evidence="1">
    <location>
        <begin position="97"/>
        <end position="117"/>
    </location>
</feature>
<dbReference type="Pfam" id="PF06197">
    <property type="entry name" value="DUF998"/>
    <property type="match status" value="1"/>
</dbReference>
<protein>
    <submittedName>
        <fullName evidence="2">DUF998 domain-containing protein</fullName>
    </submittedName>
</protein>
<feature type="transmembrane region" description="Helical" evidence="1">
    <location>
        <begin position="129"/>
        <end position="152"/>
    </location>
</feature>
<dbReference type="RefSeq" id="WP_152199286.1">
    <property type="nucleotide sequence ID" value="NZ_VUKF01000001.1"/>
</dbReference>
<feature type="transmembrane region" description="Helical" evidence="1">
    <location>
        <begin position="159"/>
        <end position="179"/>
    </location>
</feature>
<keyword evidence="1" id="KW-0472">Membrane</keyword>
<evidence type="ECO:0000256" key="1">
    <source>
        <dbReference type="SAM" id="Phobius"/>
    </source>
</evidence>
<organism evidence="2 3">
    <name type="scientific">Georgenia thermotolerans</name>
    <dbReference type="NCBI Taxonomy" id="527326"/>
    <lineage>
        <taxon>Bacteria</taxon>
        <taxon>Bacillati</taxon>
        <taxon>Actinomycetota</taxon>
        <taxon>Actinomycetes</taxon>
        <taxon>Micrococcales</taxon>
        <taxon>Bogoriellaceae</taxon>
        <taxon>Georgenia</taxon>
    </lineage>
</organism>
<dbReference type="Proteomes" id="UP000451860">
    <property type="component" value="Unassembled WGS sequence"/>
</dbReference>
<keyword evidence="3" id="KW-1185">Reference proteome</keyword>
<evidence type="ECO:0000313" key="3">
    <source>
        <dbReference type="Proteomes" id="UP000451860"/>
    </source>
</evidence>
<dbReference type="OrthoDB" id="3629858at2"/>
<feature type="transmembrane region" description="Helical" evidence="1">
    <location>
        <begin position="20"/>
        <end position="45"/>
    </location>
</feature>
<comment type="caution">
    <text evidence="2">The sequence shown here is derived from an EMBL/GenBank/DDBJ whole genome shotgun (WGS) entry which is preliminary data.</text>
</comment>
<reference evidence="2 3" key="1">
    <citation type="submission" date="2019-10" db="EMBL/GenBank/DDBJ databases">
        <title>Georgenia wutianyii sp. nov. and Georgenia yuyongxinii sp. nov. isolated from plateau pika (Ochotona curzoniae) in the Qinghai-Tibet plateau of China.</title>
        <authorList>
            <person name="Tian Z."/>
        </authorList>
    </citation>
    <scope>NUCLEOTIDE SEQUENCE [LARGE SCALE GENOMIC DNA]</scope>
    <source>
        <strain evidence="2 3">DSM 21501</strain>
    </source>
</reference>
<keyword evidence="1" id="KW-1133">Transmembrane helix</keyword>
<feature type="transmembrane region" description="Helical" evidence="1">
    <location>
        <begin position="199"/>
        <end position="216"/>
    </location>
</feature>
<sequence>MTHATVLAPAPTARQTPGEWLLVCGVVAPLVYVVADVLAASRWAGYRYADQAVSELMAIGSPVRAVVVPLFLLFDALVLAFGAGVLVTAAGRPLRRVLGVGLIAYGAVSAAGPFAPIHLRGATRTATDTAHIVVTVALVVLALAIIAVGSAVDGQAFSIYSIATIAALLAGGALTFALAPHLAAGAPTPGLGALERLNIYATMAWLLVLAVALLRAERRPAGTTAGRKP</sequence>
<name>A0A7J5UUU5_9MICO</name>
<dbReference type="AlphaFoldDB" id="A0A7J5UUU5"/>
<accession>A0A7J5UUU5</accession>
<proteinExistence type="predicted"/>
<dbReference type="InterPro" id="IPR009339">
    <property type="entry name" value="DUF998"/>
</dbReference>
<dbReference type="EMBL" id="WHJE01000001">
    <property type="protein sequence ID" value="KAE8766071.1"/>
    <property type="molecule type" value="Genomic_DNA"/>
</dbReference>